<dbReference type="AlphaFoldDB" id="A0A8H4LM80"/>
<reference evidence="1 2" key="1">
    <citation type="submission" date="2020-01" db="EMBL/GenBank/DDBJ databases">
        <title>Identification and distribution of gene clusters putatively required for synthesis of sphingolipid metabolism inhibitors in phylogenetically diverse species of the filamentous fungus Fusarium.</title>
        <authorList>
            <person name="Kim H.-S."/>
            <person name="Busman M."/>
            <person name="Brown D.W."/>
            <person name="Divon H."/>
            <person name="Uhlig S."/>
            <person name="Proctor R.H."/>
        </authorList>
    </citation>
    <scope>NUCLEOTIDE SEQUENCE [LARGE SCALE GENOMIC DNA]</scope>
    <source>
        <strain evidence="1 2">NRRL 20459</strain>
    </source>
</reference>
<protein>
    <submittedName>
        <fullName evidence="1">L-asparaginase 3</fullName>
    </submittedName>
</protein>
<dbReference type="OrthoDB" id="2922289at2759"/>
<accession>A0A8H4LM80</accession>
<proteinExistence type="predicted"/>
<name>A0A8H4LM80_9HYPO</name>
<dbReference type="EMBL" id="JAADYS010000249">
    <property type="protein sequence ID" value="KAF4471110.1"/>
    <property type="molecule type" value="Genomic_DNA"/>
</dbReference>
<dbReference type="Proteomes" id="UP000554235">
    <property type="component" value="Unassembled WGS sequence"/>
</dbReference>
<evidence type="ECO:0000313" key="2">
    <source>
        <dbReference type="Proteomes" id="UP000554235"/>
    </source>
</evidence>
<organism evidence="1 2">
    <name type="scientific">Fusarium albosuccineum</name>
    <dbReference type="NCBI Taxonomy" id="1237068"/>
    <lineage>
        <taxon>Eukaryota</taxon>
        <taxon>Fungi</taxon>
        <taxon>Dikarya</taxon>
        <taxon>Ascomycota</taxon>
        <taxon>Pezizomycotina</taxon>
        <taxon>Sordariomycetes</taxon>
        <taxon>Hypocreomycetidae</taxon>
        <taxon>Hypocreales</taxon>
        <taxon>Nectriaceae</taxon>
        <taxon>Fusarium</taxon>
        <taxon>Fusarium decemcellulare species complex</taxon>
    </lineage>
</organism>
<gene>
    <name evidence="1" type="ORF">FALBO_1977</name>
</gene>
<sequence length="109" mass="12810">MDYRRHAPSIRKAWRSFDNEQRVKCLTSSVHKGVALKHLWGMSWAKIYIIALEIDLQNVIEGGEGILDRFEHRATKSLEQQFRKGVHDNPYNHTSDYDKIPVTDLRNFD</sequence>
<comment type="caution">
    <text evidence="1">The sequence shown here is derived from an EMBL/GenBank/DDBJ whole genome shotgun (WGS) entry which is preliminary data.</text>
</comment>
<keyword evidence="2" id="KW-1185">Reference proteome</keyword>
<evidence type="ECO:0000313" key="1">
    <source>
        <dbReference type="EMBL" id="KAF4471110.1"/>
    </source>
</evidence>